<evidence type="ECO:0000256" key="1">
    <source>
        <dbReference type="SAM" id="Coils"/>
    </source>
</evidence>
<protein>
    <recommendedName>
        <fullName evidence="4">Cyclodeaminase/cyclohydrolase domain-containing protein</fullName>
    </recommendedName>
</protein>
<dbReference type="RefSeq" id="WP_009536619.1">
    <property type="nucleotide sequence ID" value="NZ_JH414504.1"/>
</dbReference>
<dbReference type="Proteomes" id="UP000003527">
    <property type="component" value="Unassembled WGS sequence"/>
</dbReference>
<feature type="transmembrane region" description="Helical" evidence="3">
    <location>
        <begin position="43"/>
        <end position="64"/>
    </location>
</feature>
<keyword evidence="1" id="KW-0175">Coiled coil</keyword>
<proteinExistence type="predicted"/>
<dbReference type="HOGENOM" id="CLU_088419_0_1_9"/>
<feature type="domain" description="Cyclodeaminase/cyclohydrolase" evidence="4">
    <location>
        <begin position="24"/>
        <end position="204"/>
    </location>
</feature>
<dbReference type="AlphaFoldDB" id="G9WV34"/>
<name>G9WV34_9FIRM</name>
<feature type="compositionally biased region" description="Basic and acidic residues" evidence="2">
    <location>
        <begin position="1"/>
        <end position="14"/>
    </location>
</feature>
<dbReference type="SUPFAM" id="SSF101262">
    <property type="entry name" value="Methenyltetrahydrofolate cyclohydrolase-like"/>
    <property type="match status" value="1"/>
</dbReference>
<keyword evidence="3" id="KW-0472">Membrane</keyword>
<keyword evidence="6" id="KW-1185">Reference proteome</keyword>
<dbReference type="InterPro" id="IPR036178">
    <property type="entry name" value="Formintransfe-cycloase-like_sf"/>
</dbReference>
<evidence type="ECO:0000256" key="2">
    <source>
        <dbReference type="SAM" id="MobiDB-lite"/>
    </source>
</evidence>
<evidence type="ECO:0000256" key="3">
    <source>
        <dbReference type="SAM" id="Phobius"/>
    </source>
</evidence>
<keyword evidence="3" id="KW-0812">Transmembrane</keyword>
<dbReference type="PATRIC" id="fig|796944.3.peg.1490"/>
<dbReference type="Gene3D" id="1.20.120.680">
    <property type="entry name" value="Formiminotetrahydrofolate cyclodeaminase monomer, up-and-down helical bundle"/>
    <property type="match status" value="1"/>
</dbReference>
<evidence type="ECO:0000259" key="4">
    <source>
        <dbReference type="Pfam" id="PF04961"/>
    </source>
</evidence>
<organism evidence="5 6">
    <name type="scientific">Oribacterium asaccharolyticum ACB7</name>
    <dbReference type="NCBI Taxonomy" id="796944"/>
    <lineage>
        <taxon>Bacteria</taxon>
        <taxon>Bacillati</taxon>
        <taxon>Bacillota</taxon>
        <taxon>Clostridia</taxon>
        <taxon>Lachnospirales</taxon>
        <taxon>Lachnospiraceae</taxon>
        <taxon>Oribacterium</taxon>
    </lineage>
</organism>
<evidence type="ECO:0000313" key="5">
    <source>
        <dbReference type="EMBL" id="EHL11435.1"/>
    </source>
</evidence>
<dbReference type="Pfam" id="PF04961">
    <property type="entry name" value="FTCD_C"/>
    <property type="match status" value="1"/>
</dbReference>
<feature type="coiled-coil region" evidence="1">
    <location>
        <begin position="189"/>
        <end position="223"/>
    </location>
</feature>
<accession>G9WV34</accession>
<keyword evidence="3" id="KW-1133">Transmembrane helix</keyword>
<feature type="region of interest" description="Disordered" evidence="2">
    <location>
        <begin position="1"/>
        <end position="22"/>
    </location>
</feature>
<dbReference type="InterPro" id="IPR007044">
    <property type="entry name" value="Cyclodeamin/CycHdrlase"/>
</dbReference>
<evidence type="ECO:0000313" key="6">
    <source>
        <dbReference type="Proteomes" id="UP000003527"/>
    </source>
</evidence>
<dbReference type="EMBL" id="AFZD01000017">
    <property type="protein sequence ID" value="EHL11435.1"/>
    <property type="molecule type" value="Genomic_DNA"/>
</dbReference>
<dbReference type="GO" id="GO:0003824">
    <property type="term" value="F:catalytic activity"/>
    <property type="evidence" value="ECO:0007669"/>
    <property type="project" value="InterPro"/>
</dbReference>
<gene>
    <name evidence="5" type="ORF">HMPREF9624_00768</name>
</gene>
<comment type="caution">
    <text evidence="5">The sequence shown here is derived from an EMBL/GenBank/DDBJ whole genome shotgun (WGS) entry which is preliminary data.</text>
</comment>
<sequence>MDKNRDLTKKESISGERPSPGKETIAEFLEALSSKNPVPSGGGVTAISASLAFSLALMVGNLTLGKKKYAHYEDRLKIRMQEWEEGRTVALRLAKEDEEAFMPLAKAYALPKETEEEKEIYRERMEECLDYASYVPLQLLKLCAETAKSLKELAEEGSKLAISDVGIAAGLFLTAMRGSALNVKINTNLMQNEERKKEREEAVEEALKQCELLEQTVREVEKRI</sequence>
<reference evidence="5 6" key="1">
    <citation type="submission" date="2011-08" db="EMBL/GenBank/DDBJ databases">
        <title>The Genome Sequence of Oribacterium sp. ACB7.</title>
        <authorList>
            <consortium name="The Broad Institute Genome Sequencing Platform"/>
            <person name="Earl A."/>
            <person name="Ward D."/>
            <person name="Feldgarden M."/>
            <person name="Gevers D."/>
            <person name="Sizova M."/>
            <person name="Hazen A."/>
            <person name="Epstein S."/>
            <person name="Young S.K."/>
            <person name="Zeng Q."/>
            <person name="Gargeya S."/>
            <person name="Fitzgerald M."/>
            <person name="Haas B."/>
            <person name="Abouelleil A."/>
            <person name="Alvarado L."/>
            <person name="Arachchi H.M."/>
            <person name="Berlin A."/>
            <person name="Brown A."/>
            <person name="Chapman S.B."/>
            <person name="Chen Z."/>
            <person name="Dunbar C."/>
            <person name="Freedman E."/>
            <person name="Gearin G."/>
            <person name="Gellesch M."/>
            <person name="Goldberg J."/>
            <person name="Griggs A."/>
            <person name="Gujja S."/>
            <person name="Heiman D."/>
            <person name="Howarth C."/>
            <person name="Larson L."/>
            <person name="Lui A."/>
            <person name="MacDonald P.J.P."/>
            <person name="Montmayeur A."/>
            <person name="Murphy C."/>
            <person name="Neiman D."/>
            <person name="Pearson M."/>
            <person name="Priest M."/>
            <person name="Roberts A."/>
            <person name="Saif S."/>
            <person name="Shea T."/>
            <person name="Shenoy N."/>
            <person name="Sisk P."/>
            <person name="Stolte C."/>
            <person name="Sykes S."/>
            <person name="Wortman J."/>
            <person name="Nusbaum C."/>
            <person name="Birren B."/>
        </authorList>
    </citation>
    <scope>NUCLEOTIDE SEQUENCE [LARGE SCALE GENOMIC DNA]</scope>
    <source>
        <strain evidence="5 6">ACB7</strain>
    </source>
</reference>